<organism evidence="4 5">
    <name type="scientific">Parvicella tangerina</name>
    <dbReference type="NCBI Taxonomy" id="2829795"/>
    <lineage>
        <taxon>Bacteria</taxon>
        <taxon>Pseudomonadati</taxon>
        <taxon>Bacteroidota</taxon>
        <taxon>Flavobacteriia</taxon>
        <taxon>Flavobacteriales</taxon>
        <taxon>Parvicellaceae</taxon>
        <taxon>Parvicella</taxon>
    </lineage>
</organism>
<evidence type="ECO:0000259" key="3">
    <source>
        <dbReference type="Pfam" id="PF08338"/>
    </source>
</evidence>
<dbReference type="AlphaFoldDB" id="A0A916JPF9"/>
<evidence type="ECO:0000256" key="1">
    <source>
        <dbReference type="ARBA" id="ARBA00009353"/>
    </source>
</evidence>
<dbReference type="PANTHER" id="PTHR11092">
    <property type="entry name" value="SUGAR NUCLEOTIDE EPIMERASE RELATED"/>
    <property type="match status" value="1"/>
</dbReference>
<feature type="domain" description="DUF1731" evidence="3">
    <location>
        <begin position="254"/>
        <end position="300"/>
    </location>
</feature>
<dbReference type="KEGG" id="ptan:CRYO30217_02761"/>
<protein>
    <submittedName>
        <fullName evidence="4">Epimerase family protein</fullName>
    </submittedName>
</protein>
<dbReference type="InterPro" id="IPR010099">
    <property type="entry name" value="SDR39U1"/>
</dbReference>
<dbReference type="Pfam" id="PF08338">
    <property type="entry name" value="DUF1731"/>
    <property type="match status" value="1"/>
</dbReference>
<sequence length="302" mass="33683">MKDMKVLITGGSGLIGMALTKSLLKKGIDVVHVSRQKNSKAGVKTFVWDYKKNYLEEGALNEVTHIVHLAGAGIADKPWTMARKREIVKSRVLTARLLLNKVEELGLPLEKFISASGIGYYGAISTSKLFDEQSERGDDFVAECCVQWEGQAQKFETICDVAIIRTGIVLAQQEGALEKLESTVRRGFGAPIGSGEQYMPWIHLRDMIGIYEKAITDSSFKGIYNAVASEHVTNKAFMQSLAKALNKKIFLPKIPAFIMKMVFGEMAEILLYGSRVSNEKLRSSNYNFHFEELDSALKDLYQ</sequence>
<evidence type="ECO:0000313" key="5">
    <source>
        <dbReference type="Proteomes" id="UP000683507"/>
    </source>
</evidence>
<dbReference type="Pfam" id="PF01370">
    <property type="entry name" value="Epimerase"/>
    <property type="match status" value="1"/>
</dbReference>
<dbReference type="Proteomes" id="UP000683507">
    <property type="component" value="Chromosome"/>
</dbReference>
<comment type="similarity">
    <text evidence="1">Belongs to the NAD(P)-dependent epimerase/dehydratase family. SDR39U1 subfamily.</text>
</comment>
<proteinExistence type="inferred from homology"/>
<dbReference type="NCBIfam" id="TIGR01777">
    <property type="entry name" value="yfcH"/>
    <property type="match status" value="1"/>
</dbReference>
<evidence type="ECO:0000313" key="4">
    <source>
        <dbReference type="EMBL" id="CAG5085441.1"/>
    </source>
</evidence>
<gene>
    <name evidence="4" type="ORF">CRYO30217_02761</name>
</gene>
<name>A0A916JPF9_9FLAO</name>
<dbReference type="InterPro" id="IPR013549">
    <property type="entry name" value="DUF1731"/>
</dbReference>
<dbReference type="Gene3D" id="3.40.50.720">
    <property type="entry name" value="NAD(P)-binding Rossmann-like Domain"/>
    <property type="match status" value="1"/>
</dbReference>
<accession>A0A916JPF9</accession>
<dbReference type="SUPFAM" id="SSF51735">
    <property type="entry name" value="NAD(P)-binding Rossmann-fold domains"/>
    <property type="match status" value="1"/>
</dbReference>
<reference evidence="4" key="1">
    <citation type="submission" date="2021-04" db="EMBL/GenBank/DDBJ databases">
        <authorList>
            <person name="Rodrigo-Torres L."/>
            <person name="Arahal R. D."/>
            <person name="Lucena T."/>
        </authorList>
    </citation>
    <scope>NUCLEOTIDE SEQUENCE</scope>
    <source>
        <strain evidence="4">AS29M-1</strain>
    </source>
</reference>
<evidence type="ECO:0000259" key="2">
    <source>
        <dbReference type="Pfam" id="PF01370"/>
    </source>
</evidence>
<feature type="domain" description="NAD-dependent epimerase/dehydratase" evidence="2">
    <location>
        <begin position="6"/>
        <end position="225"/>
    </location>
</feature>
<dbReference type="PANTHER" id="PTHR11092:SF0">
    <property type="entry name" value="EPIMERASE FAMILY PROTEIN SDR39U1"/>
    <property type="match status" value="1"/>
</dbReference>
<dbReference type="InterPro" id="IPR036291">
    <property type="entry name" value="NAD(P)-bd_dom_sf"/>
</dbReference>
<dbReference type="EMBL" id="OU015584">
    <property type="protein sequence ID" value="CAG5085441.1"/>
    <property type="molecule type" value="Genomic_DNA"/>
</dbReference>
<dbReference type="InterPro" id="IPR001509">
    <property type="entry name" value="Epimerase_deHydtase"/>
</dbReference>
<keyword evidence="5" id="KW-1185">Reference proteome</keyword>